<dbReference type="FunFam" id="3.10.50.40:FF:000001">
    <property type="entry name" value="Trigger factor"/>
    <property type="match status" value="1"/>
</dbReference>
<evidence type="ECO:0000259" key="15">
    <source>
        <dbReference type="PROSITE" id="PS50059"/>
    </source>
</evidence>
<dbReference type="GO" id="GO:0043335">
    <property type="term" value="P:protein unfolding"/>
    <property type="evidence" value="ECO:0007669"/>
    <property type="project" value="TreeGrafter"/>
</dbReference>
<dbReference type="KEGG" id="aaxa:NCTC10138_01118"/>
<dbReference type="SUPFAM" id="SSF109998">
    <property type="entry name" value="Triger factor/SurA peptide-binding domain-like"/>
    <property type="match status" value="1"/>
</dbReference>
<dbReference type="GO" id="GO:0044183">
    <property type="term" value="F:protein folding chaperone"/>
    <property type="evidence" value="ECO:0007669"/>
    <property type="project" value="TreeGrafter"/>
</dbReference>
<dbReference type="InterPro" id="IPR027304">
    <property type="entry name" value="Trigger_fact/SurA_dom_sf"/>
</dbReference>
<dbReference type="InterPro" id="IPR005215">
    <property type="entry name" value="Trig_fac"/>
</dbReference>
<dbReference type="RefSeq" id="WP_052589979.1">
    <property type="nucleotide sequence ID" value="NZ_LR215048.1"/>
</dbReference>
<evidence type="ECO:0000313" key="17">
    <source>
        <dbReference type="Proteomes" id="UP000289841"/>
    </source>
</evidence>
<evidence type="ECO:0000256" key="13">
    <source>
        <dbReference type="PROSITE-ProRule" id="PRU00277"/>
    </source>
</evidence>
<evidence type="ECO:0000256" key="10">
    <source>
        <dbReference type="ARBA" id="ARBA00024849"/>
    </source>
</evidence>
<evidence type="ECO:0000256" key="2">
    <source>
        <dbReference type="ARBA" id="ARBA00005464"/>
    </source>
</evidence>
<dbReference type="SUPFAM" id="SSF54534">
    <property type="entry name" value="FKBP-like"/>
    <property type="match status" value="1"/>
</dbReference>
<keyword evidence="8 12" id="KW-0413">Isomerase</keyword>
<dbReference type="PIRSF" id="PIRSF003095">
    <property type="entry name" value="Trigger_factor"/>
    <property type="match status" value="1"/>
</dbReference>
<dbReference type="OrthoDB" id="9767721at2"/>
<dbReference type="Gene3D" id="3.30.70.1050">
    <property type="entry name" value="Trigger factor ribosome-binding domain"/>
    <property type="match status" value="1"/>
</dbReference>
<sequence length="426" mass="48561">MKIEKLSPNRVKFTFDVTVDDFNHALDHAFEHVKNDVEIKGFRKGHVTRSVYESKFGVESLFEEALNHVFHHKFHDALANEEYQLVGDPKPIVDFEKVAVGKEFEVAFEIAIKPEVELPEYKGIEVEKFDNTVTDEEVNERLNKLAESETVLEPKAEGSLENGETAVFDFEGFADGVPFEGGKAENHELEIGSGQFIPGFEEQMIGMNVGEEKDVNVTFPEQYHAENLAGKPAVFKVKLHEIKKKVSPELNDEWVKALGRSEQTLTELKEALKKEVETEKSTNNKNVALDKALKVIAEATKVDIPVEMIDYEVNQALKNIENQAKQYGLDLQTYISLTGMQEDELKNRLKEEGELRILNSLIIEAVAKKEKFEVSEKEVVEKYDELSKHYNMPVDEIKKHLPENLVKTDIEFAKAVNFIFDNLKFV</sequence>
<dbReference type="EMBL" id="LR215048">
    <property type="protein sequence ID" value="VEU80737.1"/>
    <property type="molecule type" value="Genomic_DNA"/>
</dbReference>
<dbReference type="AlphaFoldDB" id="A0A449BE81"/>
<name>A0A449BE81_HAPAX</name>
<evidence type="ECO:0000256" key="8">
    <source>
        <dbReference type="ARBA" id="ARBA00023235"/>
    </source>
</evidence>
<evidence type="ECO:0000256" key="12">
    <source>
        <dbReference type="HAMAP-Rule" id="MF_00303"/>
    </source>
</evidence>
<dbReference type="GO" id="GO:0043022">
    <property type="term" value="F:ribosome binding"/>
    <property type="evidence" value="ECO:0007669"/>
    <property type="project" value="TreeGrafter"/>
</dbReference>
<evidence type="ECO:0000256" key="4">
    <source>
        <dbReference type="ARBA" id="ARBA00016902"/>
    </source>
</evidence>
<evidence type="ECO:0000256" key="6">
    <source>
        <dbReference type="ARBA" id="ARBA00023110"/>
    </source>
</evidence>
<dbReference type="EC" id="5.2.1.8" evidence="3 12"/>
<dbReference type="InterPro" id="IPR001179">
    <property type="entry name" value="PPIase_FKBP_dom"/>
</dbReference>
<dbReference type="Proteomes" id="UP000289841">
    <property type="component" value="Chromosome"/>
</dbReference>
<keyword evidence="12" id="KW-0963">Cytoplasm</keyword>
<dbReference type="InterPro" id="IPR046357">
    <property type="entry name" value="PPIase_dom_sf"/>
</dbReference>
<dbReference type="Pfam" id="PF05697">
    <property type="entry name" value="Trigger_N"/>
    <property type="match status" value="1"/>
</dbReference>
<dbReference type="Pfam" id="PF05698">
    <property type="entry name" value="Trigger_C"/>
    <property type="match status" value="1"/>
</dbReference>
<dbReference type="STRING" id="1278311.GCA_000428705_01374"/>
<feature type="domain" description="PPIase FKBP-type" evidence="15">
    <location>
        <begin position="163"/>
        <end position="243"/>
    </location>
</feature>
<evidence type="ECO:0000256" key="7">
    <source>
        <dbReference type="ARBA" id="ARBA00023186"/>
    </source>
</evidence>
<comment type="catalytic activity">
    <reaction evidence="1 12 13">
        <text>[protein]-peptidylproline (omega=180) = [protein]-peptidylproline (omega=0)</text>
        <dbReference type="Rhea" id="RHEA:16237"/>
        <dbReference type="Rhea" id="RHEA-COMP:10747"/>
        <dbReference type="Rhea" id="RHEA-COMP:10748"/>
        <dbReference type="ChEBI" id="CHEBI:83833"/>
        <dbReference type="ChEBI" id="CHEBI:83834"/>
        <dbReference type="EC" id="5.2.1.8"/>
    </reaction>
</comment>
<dbReference type="PROSITE" id="PS50059">
    <property type="entry name" value="FKBP_PPIASE"/>
    <property type="match status" value="1"/>
</dbReference>
<evidence type="ECO:0000256" key="11">
    <source>
        <dbReference type="ARBA" id="ARBA00029986"/>
    </source>
</evidence>
<keyword evidence="17" id="KW-1185">Reference proteome</keyword>
<dbReference type="GO" id="GO:0003755">
    <property type="term" value="F:peptidyl-prolyl cis-trans isomerase activity"/>
    <property type="evidence" value="ECO:0007669"/>
    <property type="project" value="UniProtKB-UniRule"/>
</dbReference>
<keyword evidence="7 12" id="KW-0143">Chaperone</keyword>
<comment type="subcellular location">
    <subcellularLocation>
        <location evidence="12">Cytoplasm</location>
    </subcellularLocation>
    <text evidence="12">About half TF is bound to the ribosome near the polypeptide exit tunnel while the other half is free in the cytoplasm.</text>
</comment>
<dbReference type="GO" id="GO:0051083">
    <property type="term" value="P:'de novo' cotranslational protein folding"/>
    <property type="evidence" value="ECO:0007669"/>
    <property type="project" value="TreeGrafter"/>
</dbReference>
<dbReference type="GO" id="GO:0015031">
    <property type="term" value="P:protein transport"/>
    <property type="evidence" value="ECO:0007669"/>
    <property type="project" value="UniProtKB-UniRule"/>
</dbReference>
<gene>
    <name evidence="16" type="primary">MCYN0725</name>
    <name evidence="12" type="synonym">tig</name>
    <name evidence="16" type="ORF">NCTC10138_01118</name>
</gene>
<evidence type="ECO:0000256" key="5">
    <source>
        <dbReference type="ARBA" id="ARBA00022618"/>
    </source>
</evidence>
<dbReference type="Pfam" id="PF00254">
    <property type="entry name" value="FKBP_C"/>
    <property type="match status" value="1"/>
</dbReference>
<dbReference type="Gene3D" id="1.10.3120.10">
    <property type="entry name" value="Trigger factor, C-terminal domain"/>
    <property type="match status" value="1"/>
</dbReference>
<evidence type="ECO:0000313" key="16">
    <source>
        <dbReference type="EMBL" id="VEU80737.1"/>
    </source>
</evidence>
<keyword evidence="5 12" id="KW-0132">Cell division</keyword>
<organism evidence="16 17">
    <name type="scientific">Haploplasma axanthum</name>
    <name type="common">Acholeplasma axanthum</name>
    <dbReference type="NCBI Taxonomy" id="29552"/>
    <lineage>
        <taxon>Bacteria</taxon>
        <taxon>Bacillati</taxon>
        <taxon>Mycoplasmatota</taxon>
        <taxon>Mollicutes</taxon>
        <taxon>Acholeplasmatales</taxon>
        <taxon>Acholeplasmataceae</taxon>
        <taxon>Haploplasma</taxon>
    </lineage>
</organism>
<dbReference type="InterPro" id="IPR037041">
    <property type="entry name" value="Trigger_fac_C_sf"/>
</dbReference>
<dbReference type="PANTHER" id="PTHR30560">
    <property type="entry name" value="TRIGGER FACTOR CHAPERONE AND PEPTIDYL-PROLYL CIS/TRANS ISOMERASE"/>
    <property type="match status" value="1"/>
</dbReference>
<comment type="function">
    <text evidence="10 12">Involved in protein export. Acts as a chaperone by maintaining the newly synthesized protein in an open conformation. Functions as a peptidyl-prolyl cis-trans isomerase.</text>
</comment>
<dbReference type="NCBIfam" id="TIGR00115">
    <property type="entry name" value="tig"/>
    <property type="match status" value="1"/>
</dbReference>
<dbReference type="Gene3D" id="3.10.50.40">
    <property type="match status" value="1"/>
</dbReference>
<dbReference type="GO" id="GO:0005737">
    <property type="term" value="C:cytoplasm"/>
    <property type="evidence" value="ECO:0007669"/>
    <property type="project" value="UniProtKB-SubCell"/>
</dbReference>
<evidence type="ECO:0000256" key="3">
    <source>
        <dbReference type="ARBA" id="ARBA00013194"/>
    </source>
</evidence>
<dbReference type="HAMAP" id="MF_00303">
    <property type="entry name" value="Trigger_factor_Tig"/>
    <property type="match status" value="1"/>
</dbReference>
<dbReference type="InterPro" id="IPR008880">
    <property type="entry name" value="Trigger_fac_C"/>
</dbReference>
<dbReference type="GO" id="GO:0051301">
    <property type="term" value="P:cell division"/>
    <property type="evidence" value="ECO:0007669"/>
    <property type="project" value="UniProtKB-KW"/>
</dbReference>
<dbReference type="InterPro" id="IPR008881">
    <property type="entry name" value="Trigger_fac_ribosome-bd_bac"/>
</dbReference>
<comment type="similarity">
    <text evidence="2 12 14">Belongs to the FKBP-type PPIase family. Tig subfamily.</text>
</comment>
<reference evidence="16 17" key="1">
    <citation type="submission" date="2019-01" db="EMBL/GenBank/DDBJ databases">
        <authorList>
            <consortium name="Pathogen Informatics"/>
        </authorList>
    </citation>
    <scope>NUCLEOTIDE SEQUENCE [LARGE SCALE GENOMIC DNA]</scope>
    <source>
        <strain evidence="16 17">NCTC10138</strain>
    </source>
</reference>
<dbReference type="SUPFAM" id="SSF102735">
    <property type="entry name" value="Trigger factor ribosome-binding domain"/>
    <property type="match status" value="1"/>
</dbReference>
<keyword evidence="9 12" id="KW-0131">Cell cycle</keyword>
<evidence type="ECO:0000256" key="14">
    <source>
        <dbReference type="RuleBase" id="RU003914"/>
    </source>
</evidence>
<accession>A0A449BE81</accession>
<dbReference type="PANTHER" id="PTHR30560:SF3">
    <property type="entry name" value="TRIGGER FACTOR-LIKE PROTEIN TIG, CHLOROPLASTIC"/>
    <property type="match status" value="1"/>
</dbReference>
<keyword evidence="6 12" id="KW-0697">Rotamase</keyword>
<evidence type="ECO:0000256" key="1">
    <source>
        <dbReference type="ARBA" id="ARBA00000971"/>
    </source>
</evidence>
<proteinExistence type="inferred from homology"/>
<dbReference type="InterPro" id="IPR036611">
    <property type="entry name" value="Trigger_fac_ribosome-bd_sf"/>
</dbReference>
<protein>
    <recommendedName>
        <fullName evidence="4 12">Trigger factor</fullName>
        <shortName evidence="12">TF</shortName>
        <ecNumber evidence="3 12">5.2.1.8</ecNumber>
    </recommendedName>
    <alternativeName>
        <fullName evidence="11 12">PPIase</fullName>
    </alternativeName>
</protein>
<evidence type="ECO:0000256" key="9">
    <source>
        <dbReference type="ARBA" id="ARBA00023306"/>
    </source>
</evidence>
<comment type="domain">
    <text evidence="12">Consists of 3 domains; the N-terminus binds the ribosome, the middle domain has PPIase activity, while the C-terminus has intrinsic chaperone activity on its own.</text>
</comment>